<dbReference type="GO" id="GO:0004452">
    <property type="term" value="F:isopentenyl-diphosphate delta-isomerase activity"/>
    <property type="evidence" value="ECO:0007669"/>
    <property type="project" value="UniProtKB-UniRule"/>
</dbReference>
<keyword evidence="9 11" id="KW-0413">Isomerase</keyword>
<keyword evidence="6 11" id="KW-0460">Magnesium</keyword>
<comment type="subcellular location">
    <subcellularLocation>
        <location evidence="11">Cytoplasm</location>
    </subcellularLocation>
</comment>
<dbReference type="GO" id="GO:0008299">
    <property type="term" value="P:isoprenoid biosynthetic process"/>
    <property type="evidence" value="ECO:0007669"/>
    <property type="project" value="UniProtKB-UniRule"/>
</dbReference>
<keyword evidence="3 11" id="KW-0285">Flavoprotein</keyword>
<sequence>MKISDELLHYSVWGHDRKDQHVMLASQQYHQGSAPDFETTRFVHQSLPQIKVEDVDYSTCVAGFELETPFFINAMTGGTKETRRINRVLGILGFLAKIPVASGSVSAAIKDPSVAETFSVIRQENPKGIIFANLGAHHDIENAKRAVDILEANALQIHVNAPQEILMPEGDRDFSNWLSNIETLVRELAVPVIVKEVGFGMSRETIKQLASVGVKTVDISGAGGTDFAKIEDNRRPYDRYPYMHGWGQSTMISLAEAMSLPEEERPDIIASGGIKNPLDIVKSLSMGAKLVGMSNHFLQMARKDKRIEDALMNIRIMQEQTKMMMTMLGARNLEELSQKDLILGPAVQNWCQARGIDWQAYANRSQKTGI</sequence>
<dbReference type="EC" id="5.3.3.2" evidence="11"/>
<feature type="binding site" evidence="11">
    <location>
        <begin position="273"/>
        <end position="275"/>
    </location>
    <ligand>
        <name>FMN</name>
        <dbReference type="ChEBI" id="CHEBI:58210"/>
    </ligand>
</feature>
<gene>
    <name evidence="11" type="primary">fni</name>
    <name evidence="13" type="ORF">EII38_06505</name>
</gene>
<evidence type="ECO:0000256" key="6">
    <source>
        <dbReference type="ARBA" id="ARBA00022842"/>
    </source>
</evidence>
<evidence type="ECO:0000313" key="13">
    <source>
        <dbReference type="EMBL" id="RRD31425.1"/>
    </source>
</evidence>
<comment type="function">
    <text evidence="11">Involved in the biosynthesis of isoprenoids. Catalyzes the 1,3-allylic rearrangement of the homoallylic substrate isopentenyl (IPP) to its allylic isomer, dimethylallyl diphosphate (DMAPP).</text>
</comment>
<dbReference type="Proteomes" id="UP000281771">
    <property type="component" value="Unassembled WGS sequence"/>
</dbReference>
<feature type="binding site" evidence="11">
    <location>
        <position position="104"/>
    </location>
    <ligand>
        <name>FMN</name>
        <dbReference type="ChEBI" id="CHEBI:58210"/>
    </ligand>
</feature>
<evidence type="ECO:0000256" key="10">
    <source>
        <dbReference type="ARBA" id="ARBA00025810"/>
    </source>
</evidence>
<comment type="cofactor">
    <cofactor evidence="11">
        <name>Mg(2+)</name>
        <dbReference type="ChEBI" id="CHEBI:18420"/>
    </cofactor>
</comment>
<feature type="domain" description="FMN-dependent dehydrogenase" evidence="12">
    <location>
        <begin position="176"/>
        <end position="340"/>
    </location>
</feature>
<dbReference type="Pfam" id="PF01070">
    <property type="entry name" value="FMN_dh"/>
    <property type="match status" value="1"/>
</dbReference>
<dbReference type="GO" id="GO:0016491">
    <property type="term" value="F:oxidoreductase activity"/>
    <property type="evidence" value="ECO:0007669"/>
    <property type="project" value="InterPro"/>
</dbReference>
<evidence type="ECO:0000256" key="1">
    <source>
        <dbReference type="ARBA" id="ARBA00001917"/>
    </source>
</evidence>
<comment type="cofactor">
    <cofactor evidence="11">
        <name>NADPH</name>
        <dbReference type="ChEBI" id="CHEBI:57783"/>
    </cofactor>
</comment>
<dbReference type="NCBIfam" id="TIGR02151">
    <property type="entry name" value="IPP_isom_2"/>
    <property type="match status" value="1"/>
</dbReference>
<evidence type="ECO:0000256" key="8">
    <source>
        <dbReference type="ARBA" id="ARBA00023229"/>
    </source>
</evidence>
<evidence type="ECO:0000256" key="3">
    <source>
        <dbReference type="ARBA" id="ARBA00022630"/>
    </source>
</evidence>
<feature type="binding site" evidence="11">
    <location>
        <position position="220"/>
    </location>
    <ligand>
        <name>FMN</name>
        <dbReference type="ChEBI" id="CHEBI:58210"/>
    </ligand>
</feature>
<feature type="binding site" evidence="11">
    <location>
        <begin position="294"/>
        <end position="295"/>
    </location>
    <ligand>
        <name>FMN</name>
        <dbReference type="ChEBI" id="CHEBI:58210"/>
    </ligand>
</feature>
<dbReference type="RefSeq" id="WP_124776985.1">
    <property type="nucleotide sequence ID" value="NZ_RQZA01000004.1"/>
</dbReference>
<dbReference type="PANTHER" id="PTHR43665">
    <property type="entry name" value="ISOPENTENYL-DIPHOSPHATE DELTA-ISOMERASE"/>
    <property type="match status" value="1"/>
</dbReference>
<evidence type="ECO:0000313" key="14">
    <source>
        <dbReference type="Proteomes" id="UP000281771"/>
    </source>
</evidence>
<dbReference type="GO" id="GO:0070402">
    <property type="term" value="F:NADPH binding"/>
    <property type="evidence" value="ECO:0007669"/>
    <property type="project" value="UniProtKB-UniRule"/>
</dbReference>
<name>A0A3P1VDC1_9STRE</name>
<dbReference type="InterPro" id="IPR000262">
    <property type="entry name" value="FMN-dep_DH"/>
</dbReference>
<protein>
    <recommendedName>
        <fullName evidence="11">Isopentenyl-diphosphate delta-isomerase</fullName>
        <shortName evidence="11">IPP isomerase</shortName>
        <ecNumber evidence="11">5.3.3.2</ecNumber>
    </recommendedName>
    <alternativeName>
        <fullName evidence="11">Isopentenyl diphosphate:dimethylallyl diphosphate isomerase</fullName>
    </alternativeName>
    <alternativeName>
        <fullName evidence="11">Isopentenyl pyrophosphate isomerase</fullName>
    </alternativeName>
    <alternativeName>
        <fullName evidence="11">Type 2 isopentenyl diphosphate isomerase</fullName>
        <shortName evidence="11">IDI-2</shortName>
    </alternativeName>
</protein>
<comment type="caution">
    <text evidence="13">The sequence shown here is derived from an EMBL/GenBank/DDBJ whole genome shotgun (WGS) entry which is preliminary data.</text>
</comment>
<evidence type="ECO:0000256" key="2">
    <source>
        <dbReference type="ARBA" id="ARBA00022490"/>
    </source>
</evidence>
<comment type="caution">
    <text evidence="11">Lacks conserved residue(s) required for the propagation of feature annotation.</text>
</comment>
<reference evidence="13 14" key="1">
    <citation type="submission" date="2018-11" db="EMBL/GenBank/DDBJ databases">
        <title>Genomes From Bacteria Associated with the Canine Oral Cavity: a Test Case for Automated Genome-Based Taxonomic Assignment.</title>
        <authorList>
            <person name="Coil D.A."/>
            <person name="Jospin G."/>
            <person name="Darling A.E."/>
            <person name="Wallis C."/>
            <person name="Davis I.J."/>
            <person name="Harris S."/>
            <person name="Eisen J.A."/>
            <person name="Holcombe L.J."/>
            <person name="O'Flynn C."/>
        </authorList>
    </citation>
    <scope>NUCLEOTIDE SEQUENCE [LARGE SCALE GENOMIC DNA]</scope>
    <source>
        <strain evidence="13 14">OH4621_COT-116</strain>
    </source>
</reference>
<dbReference type="HAMAP" id="MF_00354">
    <property type="entry name" value="Idi_2"/>
    <property type="match status" value="1"/>
</dbReference>
<evidence type="ECO:0000256" key="11">
    <source>
        <dbReference type="HAMAP-Rule" id="MF_00354"/>
    </source>
</evidence>
<dbReference type="SUPFAM" id="SSF51395">
    <property type="entry name" value="FMN-linked oxidoreductases"/>
    <property type="match status" value="1"/>
</dbReference>
<organism evidence="13 14">
    <name type="scientific">Streptococcus minor</name>
    <dbReference type="NCBI Taxonomy" id="229549"/>
    <lineage>
        <taxon>Bacteria</taxon>
        <taxon>Bacillati</taxon>
        <taxon>Bacillota</taxon>
        <taxon>Bacilli</taxon>
        <taxon>Lactobacillales</taxon>
        <taxon>Streptococcaceae</taxon>
        <taxon>Streptococcus</taxon>
    </lineage>
</organism>
<keyword evidence="4 11" id="KW-0288">FMN</keyword>
<comment type="subunit">
    <text evidence="10 11">Homooctamer. Dimer of tetramers.</text>
</comment>
<feature type="binding site" evidence="11">
    <location>
        <begin position="74"/>
        <end position="76"/>
    </location>
    <ligand>
        <name>FMN</name>
        <dbReference type="ChEBI" id="CHEBI:58210"/>
    </ligand>
</feature>
<feature type="binding site" evidence="11">
    <location>
        <position position="225"/>
    </location>
    <ligand>
        <name>FMN</name>
        <dbReference type="ChEBI" id="CHEBI:58210"/>
    </ligand>
</feature>
<feature type="binding site" evidence="11">
    <location>
        <position position="163"/>
    </location>
    <ligand>
        <name>substrate</name>
    </ligand>
</feature>
<dbReference type="AlphaFoldDB" id="A0A3P1VDC1"/>
<accession>A0A3P1VDC1</accession>
<comment type="cofactor">
    <cofactor evidence="1 11">
        <name>FMN</name>
        <dbReference type="ChEBI" id="CHEBI:58210"/>
    </cofactor>
</comment>
<proteinExistence type="inferred from homology"/>
<feature type="binding site" evidence="11">
    <location>
        <position position="164"/>
    </location>
    <ligand>
        <name>Mg(2+)</name>
        <dbReference type="ChEBI" id="CHEBI:18420"/>
    </ligand>
</feature>
<evidence type="ECO:0000256" key="5">
    <source>
        <dbReference type="ARBA" id="ARBA00022723"/>
    </source>
</evidence>
<dbReference type="STRING" id="1123309.GCA_000377005_00801"/>
<dbReference type="Gene3D" id="3.20.20.70">
    <property type="entry name" value="Aldolase class I"/>
    <property type="match status" value="1"/>
</dbReference>
<dbReference type="PIRSF" id="PIRSF003314">
    <property type="entry name" value="IPP_isomerase"/>
    <property type="match status" value="1"/>
</dbReference>
<evidence type="ECO:0000256" key="4">
    <source>
        <dbReference type="ARBA" id="ARBA00022643"/>
    </source>
</evidence>
<dbReference type="GO" id="GO:0010181">
    <property type="term" value="F:FMN binding"/>
    <property type="evidence" value="ECO:0007669"/>
    <property type="project" value="UniProtKB-UniRule"/>
</dbReference>
<evidence type="ECO:0000256" key="9">
    <source>
        <dbReference type="ARBA" id="ARBA00023235"/>
    </source>
</evidence>
<keyword evidence="5 11" id="KW-0479">Metal-binding</keyword>
<comment type="catalytic activity">
    <reaction evidence="11">
        <text>isopentenyl diphosphate = dimethylallyl diphosphate</text>
        <dbReference type="Rhea" id="RHEA:23284"/>
        <dbReference type="ChEBI" id="CHEBI:57623"/>
        <dbReference type="ChEBI" id="CHEBI:128769"/>
        <dbReference type="EC" id="5.3.3.2"/>
    </reaction>
</comment>
<feature type="binding site" evidence="11">
    <location>
        <position position="133"/>
    </location>
    <ligand>
        <name>FMN</name>
        <dbReference type="ChEBI" id="CHEBI:58210"/>
    </ligand>
</feature>
<feature type="binding site" evidence="11">
    <location>
        <position position="195"/>
    </location>
    <ligand>
        <name>FMN</name>
        <dbReference type="ChEBI" id="CHEBI:58210"/>
    </ligand>
</feature>
<evidence type="ECO:0000259" key="12">
    <source>
        <dbReference type="Pfam" id="PF01070"/>
    </source>
</evidence>
<keyword evidence="8 11" id="KW-0414">Isoprene biosynthesis</keyword>
<dbReference type="InterPro" id="IPR011179">
    <property type="entry name" value="IPdP_isomerase"/>
</dbReference>
<dbReference type="PANTHER" id="PTHR43665:SF1">
    <property type="entry name" value="ISOPENTENYL-DIPHOSPHATE DELTA-ISOMERASE"/>
    <property type="match status" value="1"/>
</dbReference>
<comment type="similarity">
    <text evidence="11">Belongs to the IPP isomerase type 2 family.</text>
</comment>
<evidence type="ECO:0000256" key="7">
    <source>
        <dbReference type="ARBA" id="ARBA00022857"/>
    </source>
</evidence>
<dbReference type="InterPro" id="IPR013785">
    <property type="entry name" value="Aldolase_TIM"/>
</dbReference>
<keyword evidence="2 11" id="KW-0963">Cytoplasm</keyword>
<keyword evidence="7 11" id="KW-0521">NADP</keyword>
<dbReference type="EMBL" id="RQZA01000004">
    <property type="protein sequence ID" value="RRD31425.1"/>
    <property type="molecule type" value="Genomic_DNA"/>
</dbReference>
<dbReference type="GO" id="GO:0000287">
    <property type="term" value="F:magnesium ion binding"/>
    <property type="evidence" value="ECO:0007669"/>
    <property type="project" value="UniProtKB-UniRule"/>
</dbReference>
<dbReference type="GO" id="GO:0005737">
    <property type="term" value="C:cytoplasm"/>
    <property type="evidence" value="ECO:0007669"/>
    <property type="project" value="UniProtKB-SubCell"/>
</dbReference>
<keyword evidence="14" id="KW-1185">Reference proteome</keyword>
<dbReference type="CDD" id="cd02811">
    <property type="entry name" value="IDI-2_FMN"/>
    <property type="match status" value="1"/>
</dbReference>
<feature type="binding site" evidence="11">
    <location>
        <begin position="17"/>
        <end position="18"/>
    </location>
    <ligand>
        <name>substrate</name>
    </ligand>
</feature>